<dbReference type="Gene3D" id="3.40.50.10540">
    <property type="entry name" value="Crotonobetainyl-coa:carnitine coa-transferase, domain 1"/>
    <property type="match status" value="1"/>
</dbReference>
<dbReference type="Gene3D" id="3.30.1540.10">
    <property type="entry name" value="formyl-coa transferase, domain 3"/>
    <property type="match status" value="1"/>
</dbReference>
<comment type="caution">
    <text evidence="1">The sequence shown here is derived from an EMBL/GenBank/DDBJ whole genome shotgun (WGS) entry which is preliminary data.</text>
</comment>
<accession>A0A2P2EA82</accession>
<dbReference type="Proteomes" id="UP000245086">
    <property type="component" value="Unassembled WGS sequence"/>
</dbReference>
<keyword evidence="2" id="KW-1185">Reference proteome</keyword>
<dbReference type="PANTHER" id="PTHR48228:SF5">
    <property type="entry name" value="ALPHA-METHYLACYL-COA RACEMASE"/>
    <property type="match status" value="1"/>
</dbReference>
<keyword evidence="1" id="KW-0808">Transferase</keyword>
<dbReference type="OrthoDB" id="7488526at2"/>
<dbReference type="PANTHER" id="PTHR48228">
    <property type="entry name" value="SUCCINYL-COA--D-CITRAMALATE COA-TRANSFERASE"/>
    <property type="match status" value="1"/>
</dbReference>
<dbReference type="InterPro" id="IPR003673">
    <property type="entry name" value="CoA-Trfase_fam_III"/>
</dbReference>
<name>A0A2P2EA82_9PROT</name>
<proteinExistence type="predicted"/>
<organism evidence="1 2">
    <name type="scientific">Candidatus Phycosocius bacilliformis</name>
    <dbReference type="NCBI Taxonomy" id="1445552"/>
    <lineage>
        <taxon>Bacteria</taxon>
        <taxon>Pseudomonadati</taxon>
        <taxon>Pseudomonadota</taxon>
        <taxon>Alphaproteobacteria</taxon>
        <taxon>Caulobacterales</taxon>
        <taxon>Caulobacterales incertae sedis</taxon>
        <taxon>Candidatus Phycosocius</taxon>
    </lineage>
</organism>
<dbReference type="InterPro" id="IPR044855">
    <property type="entry name" value="CoA-Trfase_III_dom3_sf"/>
</dbReference>
<dbReference type="EMBL" id="BFBR01000004">
    <property type="protein sequence ID" value="GBF57976.1"/>
    <property type="molecule type" value="Genomic_DNA"/>
</dbReference>
<dbReference type="AlphaFoldDB" id="A0A2P2EA82"/>
<dbReference type="InterPro" id="IPR050509">
    <property type="entry name" value="CoA-transferase_III"/>
</dbReference>
<sequence>MKLQGLKVLDLSAFLPGPHMTMMMADHGADVVMVEPANGVGEPTRVIGYKTEDGVSVWFRNIARGKRSLKINLKDPEARELFLKLAAEADVIVEAFRPGVVKRLGVDYDTIAAINPRIVYCSIAGFGQDGKYVNKPGHDLTMEAMAGLVDLNRGLTDDKPASPSIPAADMAASLMAFAAIMMALYRRAETGKGDYIDLSMYDALLAWTPNVLGPVFADNAHPVAKQMRPFGGAAMYRPYETKDGKFLVLGGSEHHFAKNLLDALGRPDLFDYAKLEPGPGQDPLKRYFEETFASKTLEEWSAFLKDVDLCWAPVRSLKDAMEDPYTISRGMVLTDADGNKHLGIPIRFRDEPGRATLSLPAYGADSEALAGEAGLDPAAIAALKARGAI</sequence>
<evidence type="ECO:0000313" key="2">
    <source>
        <dbReference type="Proteomes" id="UP000245086"/>
    </source>
</evidence>
<dbReference type="InterPro" id="IPR023606">
    <property type="entry name" value="CoA-Trfase_III_dom_1_sf"/>
</dbReference>
<dbReference type="Pfam" id="PF02515">
    <property type="entry name" value="CoA_transf_3"/>
    <property type="match status" value="1"/>
</dbReference>
<gene>
    <name evidence="1" type="primary">uctC_2</name>
    <name evidence="1" type="ORF">PbB2_01647</name>
</gene>
<dbReference type="GO" id="GO:0016740">
    <property type="term" value="F:transferase activity"/>
    <property type="evidence" value="ECO:0007669"/>
    <property type="project" value="UniProtKB-KW"/>
</dbReference>
<dbReference type="SUPFAM" id="SSF89796">
    <property type="entry name" value="CoA-transferase family III (CaiB/BaiF)"/>
    <property type="match status" value="1"/>
</dbReference>
<protein>
    <submittedName>
        <fullName evidence="1">Acetyl-CoA:oxalate CoA-transferase</fullName>
        <ecNumber evidence="1">2.8.3.19</ecNumber>
    </submittedName>
</protein>
<dbReference type="EC" id="2.8.3.19" evidence="1"/>
<reference evidence="1 2" key="1">
    <citation type="journal article" date="2018" name="Genome Announc.">
        <title>Draft Genome Sequence of "Candidatus Phycosocius bacilliformis," an Alphaproteobacterial Ectosymbiont of the Hydrocarbon-Producing Green Alga Botryococcus braunii.</title>
        <authorList>
            <person name="Tanabe Y."/>
            <person name="Yamaguchi H."/>
            <person name="Watanabe M.M."/>
        </authorList>
    </citation>
    <scope>NUCLEOTIDE SEQUENCE [LARGE SCALE GENOMIC DNA]</scope>
    <source>
        <strain evidence="1 2">BOTRYCO-2</strain>
    </source>
</reference>
<dbReference type="RefSeq" id="WP_108984832.1">
    <property type="nucleotide sequence ID" value="NZ_BFBR01000004.1"/>
</dbReference>
<evidence type="ECO:0000313" key="1">
    <source>
        <dbReference type="EMBL" id="GBF57976.1"/>
    </source>
</evidence>